<dbReference type="OrthoDB" id="3267377at2"/>
<name>A0A4R5AWP5_9ACTN</name>
<feature type="domain" description="Amine oxidase" evidence="1">
    <location>
        <begin position="14"/>
        <end position="443"/>
    </location>
</feature>
<keyword evidence="3" id="KW-1185">Reference proteome</keyword>
<proteinExistence type="predicted"/>
<comment type="caution">
    <text evidence="2">The sequence shown here is derived from an EMBL/GenBank/DDBJ whole genome shotgun (WGS) entry which is preliminary data.</text>
</comment>
<dbReference type="Proteomes" id="UP000294513">
    <property type="component" value="Unassembled WGS sequence"/>
</dbReference>
<evidence type="ECO:0000313" key="2">
    <source>
        <dbReference type="EMBL" id="TDD75072.1"/>
    </source>
</evidence>
<dbReference type="RefSeq" id="WP_131899898.1">
    <property type="nucleotide sequence ID" value="NZ_SMKU01000228.1"/>
</dbReference>
<sequence>MSDHPRVIVVGAGIAGLTAAFRLRRDGFAVTVLERSGPELIGGRMSTVERHGFHVDVGATLLLASYHEMLRLAADAGLADQVRPASPVFGIVRDGTARHIQAVPRARLARSPLLRSLAPSDLLKVGADFLRARRVLDWDDMSGAASLDFESVREYATRRGLRPDTLEYLLAPFVAGPALAEPERASIISAFCYLNTIIAGSGSFTSPCGVGFLPRGLARHLDVRHFAEVTSVAERGGEVTVTWTGPGESEHTEQVAACVVAVPPPHVLALHDRLDPTLRELFEGMEYSRSVHVAFGLDRPTAEPSLLLQVPRVEHPDLVAYVMEHNQAPDRVPPGTGLVMAHFRGTWSTRNWGLDDSKVIDRALEATERLGVLPELTSSATMAEVLRVSPCTVIRRPGEYRAITRAARALGAGPRIQFAGGDYLAHSTTNGSVCSGERAARRVTALFRR</sequence>
<dbReference type="PANTHER" id="PTHR42923:SF46">
    <property type="entry name" value="AMINE OXIDASE"/>
    <property type="match status" value="1"/>
</dbReference>
<gene>
    <name evidence="2" type="ORF">E1298_31940</name>
</gene>
<dbReference type="AlphaFoldDB" id="A0A4R5AWP5"/>
<dbReference type="Pfam" id="PF01593">
    <property type="entry name" value="Amino_oxidase"/>
    <property type="match status" value="1"/>
</dbReference>
<dbReference type="InterPro" id="IPR036188">
    <property type="entry name" value="FAD/NAD-bd_sf"/>
</dbReference>
<dbReference type="PANTHER" id="PTHR42923">
    <property type="entry name" value="PROTOPORPHYRINOGEN OXIDASE"/>
    <property type="match status" value="1"/>
</dbReference>
<accession>A0A4R5AWP5</accession>
<dbReference type="Gene3D" id="3.50.50.60">
    <property type="entry name" value="FAD/NAD(P)-binding domain"/>
    <property type="match status" value="1"/>
</dbReference>
<organism evidence="2 3">
    <name type="scientific">Actinomadura rubrisoli</name>
    <dbReference type="NCBI Taxonomy" id="2530368"/>
    <lineage>
        <taxon>Bacteria</taxon>
        <taxon>Bacillati</taxon>
        <taxon>Actinomycetota</taxon>
        <taxon>Actinomycetes</taxon>
        <taxon>Streptosporangiales</taxon>
        <taxon>Thermomonosporaceae</taxon>
        <taxon>Actinomadura</taxon>
    </lineage>
</organism>
<dbReference type="SUPFAM" id="SSF54373">
    <property type="entry name" value="FAD-linked reductases, C-terminal domain"/>
    <property type="match status" value="1"/>
</dbReference>
<evidence type="ECO:0000313" key="3">
    <source>
        <dbReference type="Proteomes" id="UP000294513"/>
    </source>
</evidence>
<dbReference type="InterPro" id="IPR050464">
    <property type="entry name" value="Zeta_carotene_desat/Oxidored"/>
</dbReference>
<protein>
    <submittedName>
        <fullName evidence="2">FAD-dependent oxidoreductase</fullName>
    </submittedName>
</protein>
<reference evidence="2 3" key="1">
    <citation type="submission" date="2019-03" db="EMBL/GenBank/DDBJ databases">
        <title>Draft genome sequences of novel Actinobacteria.</title>
        <authorList>
            <person name="Sahin N."/>
            <person name="Ay H."/>
            <person name="Saygin H."/>
        </authorList>
    </citation>
    <scope>NUCLEOTIDE SEQUENCE [LARGE SCALE GENOMIC DNA]</scope>
    <source>
        <strain evidence="2 3">H3C3</strain>
    </source>
</reference>
<dbReference type="InterPro" id="IPR002937">
    <property type="entry name" value="Amino_oxidase"/>
</dbReference>
<dbReference type="GO" id="GO:0016491">
    <property type="term" value="F:oxidoreductase activity"/>
    <property type="evidence" value="ECO:0007669"/>
    <property type="project" value="InterPro"/>
</dbReference>
<evidence type="ECO:0000259" key="1">
    <source>
        <dbReference type="Pfam" id="PF01593"/>
    </source>
</evidence>
<dbReference type="SUPFAM" id="SSF51905">
    <property type="entry name" value="FAD/NAD(P)-binding domain"/>
    <property type="match status" value="1"/>
</dbReference>
<dbReference type="EMBL" id="SMKU01000228">
    <property type="protein sequence ID" value="TDD75072.1"/>
    <property type="molecule type" value="Genomic_DNA"/>
</dbReference>